<dbReference type="GO" id="GO:0015990">
    <property type="term" value="P:electron transport coupled proton transport"/>
    <property type="evidence" value="ECO:0007669"/>
    <property type="project" value="TreeGrafter"/>
</dbReference>
<feature type="domain" description="NADH:quinone oxidoreductase/Mrp antiporter transmembrane" evidence="18">
    <location>
        <begin position="82"/>
        <end position="357"/>
    </location>
</feature>
<keyword evidence="15 17" id="KW-0472">Membrane</keyword>
<reference evidence="20" key="1">
    <citation type="submission" date="2019-03" db="EMBL/GenBank/DDBJ databases">
        <authorList>
            <person name="Lefebure T."/>
            <person name="Lefebure T."/>
        </authorList>
    </citation>
    <scope>NUCLEOTIDE SEQUENCE [LARGE SCALE GENOMIC DNA]</scope>
</reference>
<evidence type="ECO:0000256" key="4">
    <source>
        <dbReference type="ARBA" id="ARBA00012944"/>
    </source>
</evidence>
<evidence type="ECO:0000256" key="16">
    <source>
        <dbReference type="ARBA" id="ARBA00049551"/>
    </source>
</evidence>
<feature type="transmembrane region" description="Helical" evidence="17">
    <location>
        <begin position="314"/>
        <end position="332"/>
    </location>
</feature>
<comment type="similarity">
    <text evidence="3 17">Belongs to the complex I subunit 4 family.</text>
</comment>
<evidence type="ECO:0000313" key="20">
    <source>
        <dbReference type="EMBL" id="VFU78640.1"/>
    </source>
</evidence>
<dbReference type="GO" id="GO:0048039">
    <property type="term" value="F:ubiquinone binding"/>
    <property type="evidence" value="ECO:0007669"/>
    <property type="project" value="TreeGrafter"/>
</dbReference>
<accession>A0A485MAF7</accession>
<name>A0A485MAF7_9CRUS</name>
<evidence type="ECO:0000259" key="19">
    <source>
        <dbReference type="Pfam" id="PF01059"/>
    </source>
</evidence>
<evidence type="ECO:0000256" key="12">
    <source>
        <dbReference type="ARBA" id="ARBA00023027"/>
    </source>
</evidence>
<dbReference type="Pfam" id="PF00361">
    <property type="entry name" value="Proton_antipo_M"/>
    <property type="match status" value="1"/>
</dbReference>
<comment type="function">
    <text evidence="1">Core subunit of the mitochondrial membrane respiratory chain NADH dehydrogenase (Complex I) that is believed to belong to the minimal assembly required for catalysis. Complex I functions in the transfer of electrons from NADH to the respiratory chain. The immediate electron acceptor for the enzyme is believed to be ubiquinone.</text>
</comment>
<dbReference type="InterPro" id="IPR003918">
    <property type="entry name" value="NADH_UbQ_OxRdtase"/>
</dbReference>
<evidence type="ECO:0000256" key="17">
    <source>
        <dbReference type="RuleBase" id="RU003297"/>
    </source>
</evidence>
<evidence type="ECO:0000256" key="10">
    <source>
        <dbReference type="ARBA" id="ARBA00022982"/>
    </source>
</evidence>
<feature type="transmembrane region" description="Helical" evidence="17">
    <location>
        <begin position="85"/>
        <end position="107"/>
    </location>
</feature>
<evidence type="ECO:0000256" key="13">
    <source>
        <dbReference type="ARBA" id="ARBA00023075"/>
    </source>
</evidence>
<evidence type="ECO:0000256" key="14">
    <source>
        <dbReference type="ARBA" id="ARBA00023128"/>
    </source>
</evidence>
<dbReference type="PRINTS" id="PR01437">
    <property type="entry name" value="NUOXDRDTASE4"/>
</dbReference>
<feature type="transmembrane region" description="Helical" evidence="17">
    <location>
        <begin position="114"/>
        <end position="136"/>
    </location>
</feature>
<feature type="transmembrane region" description="Helical" evidence="17">
    <location>
        <begin position="247"/>
        <end position="266"/>
    </location>
</feature>
<evidence type="ECO:0000256" key="15">
    <source>
        <dbReference type="ARBA" id="ARBA00023136"/>
    </source>
</evidence>
<feature type="transmembrane region" description="Helical" evidence="17">
    <location>
        <begin position="272"/>
        <end position="293"/>
    </location>
</feature>
<feature type="transmembrane region" description="Helical" evidence="17">
    <location>
        <begin position="30"/>
        <end position="50"/>
    </location>
</feature>
<feature type="transmembrane region" description="Helical" evidence="17">
    <location>
        <begin position="62"/>
        <end position="79"/>
    </location>
</feature>
<feature type="domain" description="NADH:ubiquinone oxidoreductase chain 4 N-terminal" evidence="19">
    <location>
        <begin position="4"/>
        <end position="78"/>
    </location>
</feature>
<evidence type="ECO:0000256" key="7">
    <source>
        <dbReference type="ARBA" id="ARBA00022660"/>
    </source>
</evidence>
<evidence type="ECO:0000256" key="2">
    <source>
        <dbReference type="ARBA" id="ARBA00004225"/>
    </source>
</evidence>
<sequence>MVSSIILILVMVCAKHDMDWFEMSMVTSLDSMSFLLILLSVWVVLLMILSSHKINLYNKYSAVFNTMLSMLLLILILAFSCSSLLMFYIFFEASLVPTFILILGWGYQPERLQAGVYMMLYTIFASLPLLVVLLNLNSKDSLSYMLEGGVVSLGSVLMMTGALLAFMVKLPLYLVHLWLPKAHVEAPVAGSMILASVLLKLGGYGMIRLLTKLPSGVASVGWVLMSWGLIGGVFVGMSCLRQVDIKVLIALSSVAHMAMVFGGIISMTSWGINGAVLVMLGHGFCSSGLFCVANMNYERSGTRSLLVMKGAQSVLPTLSLWWFLLTAANMAAPPSMNLLGEIHSILSLVKWSMFNGAPVAAMVFFAAAYSLYMYVSTQHGKSPHIGGGAMGASVREHLILLLHWVPINLLVVKFSMLQLFN</sequence>
<dbReference type="GO" id="GO:0031966">
    <property type="term" value="C:mitochondrial membrane"/>
    <property type="evidence" value="ECO:0007669"/>
    <property type="project" value="UniProtKB-SubCell"/>
</dbReference>
<evidence type="ECO:0000256" key="1">
    <source>
        <dbReference type="ARBA" id="ARBA00003257"/>
    </source>
</evidence>
<keyword evidence="14 17" id="KW-0496">Mitochondrion</keyword>
<dbReference type="InterPro" id="IPR000260">
    <property type="entry name" value="NADH4_N"/>
</dbReference>
<comment type="subcellular location">
    <subcellularLocation>
        <location evidence="2 17">Mitochondrion membrane</location>
        <topology evidence="2 17">Multi-pass membrane protein</topology>
    </subcellularLocation>
</comment>
<gene>
    <name evidence="20" type="primary">nad4</name>
    <name evidence="20" type="ORF">PEFMT01_0006</name>
</gene>
<dbReference type="Pfam" id="PF01059">
    <property type="entry name" value="Oxidored_q5_N"/>
    <property type="match status" value="1"/>
</dbReference>
<dbReference type="GO" id="GO:0042773">
    <property type="term" value="P:ATP synthesis coupled electron transport"/>
    <property type="evidence" value="ECO:0007669"/>
    <property type="project" value="InterPro"/>
</dbReference>
<feature type="transmembrane region" description="Helical" evidence="17">
    <location>
        <begin position="352"/>
        <end position="375"/>
    </location>
</feature>
<keyword evidence="13 17" id="KW-0830">Ubiquinone</keyword>
<keyword evidence="7 17" id="KW-0679">Respiratory chain</keyword>
<feature type="transmembrane region" description="Helical" evidence="17">
    <location>
        <begin position="219"/>
        <end position="240"/>
    </location>
</feature>
<keyword evidence="8 17" id="KW-0812">Transmembrane</keyword>
<evidence type="ECO:0000256" key="3">
    <source>
        <dbReference type="ARBA" id="ARBA00009025"/>
    </source>
</evidence>
<dbReference type="AlphaFoldDB" id="A0A485MAF7"/>
<evidence type="ECO:0000259" key="18">
    <source>
        <dbReference type="Pfam" id="PF00361"/>
    </source>
</evidence>
<proteinExistence type="inferred from homology"/>
<keyword evidence="10 17" id="KW-0249">Electron transport</keyword>
<evidence type="ECO:0000256" key="5">
    <source>
        <dbReference type="ARBA" id="ARBA00021006"/>
    </source>
</evidence>
<protein>
    <recommendedName>
        <fullName evidence="5 17">NADH-ubiquinone oxidoreductase chain 4</fullName>
        <ecNumber evidence="4 17">7.1.1.2</ecNumber>
    </recommendedName>
</protein>
<geneLocation type="mitochondrion" evidence="20"/>
<evidence type="ECO:0000256" key="8">
    <source>
        <dbReference type="ARBA" id="ARBA00022692"/>
    </source>
</evidence>
<organism evidence="20">
    <name type="scientific">Proasellus ebrensis</name>
    <dbReference type="NCBI Taxonomy" id="1281961"/>
    <lineage>
        <taxon>Eukaryota</taxon>
        <taxon>Metazoa</taxon>
        <taxon>Ecdysozoa</taxon>
        <taxon>Arthropoda</taxon>
        <taxon>Crustacea</taxon>
        <taxon>Multicrustacea</taxon>
        <taxon>Malacostraca</taxon>
        <taxon>Eumalacostraca</taxon>
        <taxon>Peracarida</taxon>
        <taxon>Isopoda</taxon>
        <taxon>Asellota</taxon>
        <taxon>Aselloidea</taxon>
        <taxon>Asellidae</taxon>
        <taxon>Proasellus</taxon>
    </lineage>
</organism>
<keyword evidence="6 17" id="KW-0813">Transport</keyword>
<comment type="catalytic activity">
    <reaction evidence="16 17">
        <text>a ubiquinone + NADH + 5 H(+)(in) = a ubiquinol + NAD(+) + 4 H(+)(out)</text>
        <dbReference type="Rhea" id="RHEA:29091"/>
        <dbReference type="Rhea" id="RHEA-COMP:9565"/>
        <dbReference type="Rhea" id="RHEA-COMP:9566"/>
        <dbReference type="ChEBI" id="CHEBI:15378"/>
        <dbReference type="ChEBI" id="CHEBI:16389"/>
        <dbReference type="ChEBI" id="CHEBI:17976"/>
        <dbReference type="ChEBI" id="CHEBI:57540"/>
        <dbReference type="ChEBI" id="CHEBI:57945"/>
        <dbReference type="EC" id="7.1.1.2"/>
    </reaction>
</comment>
<dbReference type="EC" id="7.1.1.2" evidence="4 17"/>
<comment type="function">
    <text evidence="17">Core subunit of the mitochondrial membrane respiratory chain NADH dehydrogenase (Complex I) which catalyzes electron transfer from NADH through the respiratory chain, using ubiquinone as an electron acceptor. Essential for the catalytic activity and assembly of complex I.</text>
</comment>
<evidence type="ECO:0000256" key="6">
    <source>
        <dbReference type="ARBA" id="ARBA00022448"/>
    </source>
</evidence>
<dbReference type="PANTHER" id="PTHR43507:SF20">
    <property type="entry name" value="NADH-UBIQUINONE OXIDOREDUCTASE CHAIN 4"/>
    <property type="match status" value="1"/>
</dbReference>
<keyword evidence="11 17" id="KW-1133">Transmembrane helix</keyword>
<dbReference type="EMBL" id="LR536613">
    <property type="protein sequence ID" value="VFU78640.1"/>
    <property type="molecule type" value="Genomic_DNA"/>
</dbReference>
<dbReference type="PANTHER" id="PTHR43507">
    <property type="entry name" value="NADH-UBIQUINONE OXIDOREDUCTASE CHAIN 4"/>
    <property type="match status" value="1"/>
</dbReference>
<feature type="transmembrane region" description="Helical" evidence="17">
    <location>
        <begin position="398"/>
        <end position="420"/>
    </location>
</feature>
<dbReference type="InterPro" id="IPR001750">
    <property type="entry name" value="ND/Mrp_TM"/>
</dbReference>
<dbReference type="GO" id="GO:0003954">
    <property type="term" value="F:NADH dehydrogenase activity"/>
    <property type="evidence" value="ECO:0007669"/>
    <property type="project" value="TreeGrafter"/>
</dbReference>
<feature type="transmembrane region" description="Helical" evidence="17">
    <location>
        <begin position="186"/>
        <end position="207"/>
    </location>
</feature>
<dbReference type="GO" id="GO:0008137">
    <property type="term" value="F:NADH dehydrogenase (ubiquinone) activity"/>
    <property type="evidence" value="ECO:0007669"/>
    <property type="project" value="UniProtKB-UniRule"/>
</dbReference>
<evidence type="ECO:0000256" key="11">
    <source>
        <dbReference type="ARBA" id="ARBA00022989"/>
    </source>
</evidence>
<evidence type="ECO:0000256" key="9">
    <source>
        <dbReference type="ARBA" id="ARBA00022967"/>
    </source>
</evidence>
<keyword evidence="12 17" id="KW-0520">NAD</keyword>
<feature type="transmembrane region" description="Helical" evidence="17">
    <location>
        <begin position="156"/>
        <end position="179"/>
    </location>
</feature>
<keyword evidence="9" id="KW-1278">Translocase</keyword>